<keyword evidence="2" id="KW-0805">Transcription regulation</keyword>
<evidence type="ECO:0000256" key="3">
    <source>
        <dbReference type="ARBA" id="ARBA00023082"/>
    </source>
</evidence>
<dbReference type="Pfam" id="PF04542">
    <property type="entry name" value="Sigma70_r2"/>
    <property type="match status" value="1"/>
</dbReference>
<sequence length="205" mass="22854">MADLAAEDSPDELIRTARTGGEPAFGRLLSRYGNYLTLLARVEVGRRLQGKLDPADLVQDTYLEAHRHFPGFRGTTEPEFASWLRQILAGVLANTIRRYFGTKARDPRLEQELQAGMDQSSCLLVGQLAAPGSSPSEAASRREQAVLFADALGRLPDDHREVLILRNLEGLTFPVVAQRMGRSVDRVERLWMRAVVRLRQVMGGE</sequence>
<dbReference type="NCBIfam" id="TIGR02984">
    <property type="entry name" value="Sig-70_plancto1"/>
    <property type="match status" value="1"/>
</dbReference>
<dbReference type="PANTHER" id="PTHR43133:SF51">
    <property type="entry name" value="RNA POLYMERASE SIGMA FACTOR"/>
    <property type="match status" value="1"/>
</dbReference>
<accession>A0A225DFL4</accession>
<evidence type="ECO:0000259" key="7">
    <source>
        <dbReference type="Pfam" id="PF04545"/>
    </source>
</evidence>
<dbReference type="InterPro" id="IPR007630">
    <property type="entry name" value="RNA_pol_sigma70_r4"/>
</dbReference>
<keyword evidence="4" id="KW-0238">DNA-binding</keyword>
<dbReference type="Pfam" id="PF04545">
    <property type="entry name" value="Sigma70_r4"/>
    <property type="match status" value="1"/>
</dbReference>
<dbReference type="GO" id="GO:0016987">
    <property type="term" value="F:sigma factor activity"/>
    <property type="evidence" value="ECO:0007669"/>
    <property type="project" value="UniProtKB-KW"/>
</dbReference>
<keyword evidence="9" id="KW-1185">Reference proteome</keyword>
<dbReference type="EMBL" id="NIDE01000008">
    <property type="protein sequence ID" value="OWK40361.1"/>
    <property type="molecule type" value="Genomic_DNA"/>
</dbReference>
<comment type="caution">
    <text evidence="8">The sequence shown here is derived from an EMBL/GenBank/DDBJ whole genome shotgun (WGS) entry which is preliminary data.</text>
</comment>
<gene>
    <name evidence="8" type="ORF">FRUB_05280</name>
</gene>
<dbReference type="InterPro" id="IPR007627">
    <property type="entry name" value="RNA_pol_sigma70_r2"/>
</dbReference>
<evidence type="ECO:0000256" key="4">
    <source>
        <dbReference type="ARBA" id="ARBA00023125"/>
    </source>
</evidence>
<dbReference type="NCBIfam" id="TIGR02937">
    <property type="entry name" value="sigma70-ECF"/>
    <property type="match status" value="1"/>
</dbReference>
<evidence type="ECO:0000313" key="9">
    <source>
        <dbReference type="Proteomes" id="UP000214646"/>
    </source>
</evidence>
<evidence type="ECO:0000256" key="1">
    <source>
        <dbReference type="ARBA" id="ARBA00010641"/>
    </source>
</evidence>
<protein>
    <submittedName>
        <fullName evidence="8">RNA polymerase sigma factor RpoE</fullName>
    </submittedName>
</protein>
<dbReference type="InterPro" id="IPR013324">
    <property type="entry name" value="RNA_pol_sigma_r3/r4-like"/>
</dbReference>
<keyword evidence="3" id="KW-0731">Sigma factor</keyword>
<name>A0A225DFL4_9BACT</name>
<dbReference type="InterPro" id="IPR014284">
    <property type="entry name" value="RNA_pol_sigma-70_dom"/>
</dbReference>
<dbReference type="OrthoDB" id="265297at2"/>
<evidence type="ECO:0000259" key="6">
    <source>
        <dbReference type="Pfam" id="PF04542"/>
    </source>
</evidence>
<evidence type="ECO:0000313" key="8">
    <source>
        <dbReference type="EMBL" id="OWK40361.1"/>
    </source>
</evidence>
<dbReference type="CDD" id="cd06171">
    <property type="entry name" value="Sigma70_r4"/>
    <property type="match status" value="1"/>
</dbReference>
<keyword evidence="5" id="KW-0804">Transcription</keyword>
<dbReference type="InterPro" id="IPR013325">
    <property type="entry name" value="RNA_pol_sigma_r2"/>
</dbReference>
<comment type="similarity">
    <text evidence="1">Belongs to the sigma-70 factor family. ECF subfamily.</text>
</comment>
<dbReference type="RefSeq" id="WP_088256288.1">
    <property type="nucleotide sequence ID" value="NZ_NIDE01000008.1"/>
</dbReference>
<feature type="domain" description="RNA polymerase sigma-70 region 4" evidence="7">
    <location>
        <begin position="151"/>
        <end position="200"/>
    </location>
</feature>
<dbReference type="InterPro" id="IPR014326">
    <property type="entry name" value="RNA_pol_sigma-70_Plancto"/>
</dbReference>
<feature type="domain" description="RNA polymerase sigma-70 region 2" evidence="6">
    <location>
        <begin position="45"/>
        <end position="98"/>
    </location>
</feature>
<dbReference type="SUPFAM" id="SSF88659">
    <property type="entry name" value="Sigma3 and sigma4 domains of RNA polymerase sigma factors"/>
    <property type="match status" value="1"/>
</dbReference>
<evidence type="ECO:0000256" key="2">
    <source>
        <dbReference type="ARBA" id="ARBA00023015"/>
    </source>
</evidence>
<dbReference type="GO" id="GO:0006352">
    <property type="term" value="P:DNA-templated transcription initiation"/>
    <property type="evidence" value="ECO:0007669"/>
    <property type="project" value="InterPro"/>
</dbReference>
<reference evidence="9" key="1">
    <citation type="submission" date="2017-06" db="EMBL/GenBank/DDBJ databases">
        <title>Genome analysis of Fimbriiglobus ruber SP5, the first member of the order Planctomycetales with confirmed chitinolytic capability.</title>
        <authorList>
            <person name="Ravin N.V."/>
            <person name="Rakitin A.L."/>
            <person name="Ivanova A.A."/>
            <person name="Beletsky A.V."/>
            <person name="Kulichevskaya I.S."/>
            <person name="Mardanov A.V."/>
            <person name="Dedysh S.N."/>
        </authorList>
    </citation>
    <scope>NUCLEOTIDE SEQUENCE [LARGE SCALE GENOMIC DNA]</scope>
    <source>
        <strain evidence="9">SP5</strain>
    </source>
</reference>
<dbReference type="Gene3D" id="1.10.10.10">
    <property type="entry name" value="Winged helix-like DNA-binding domain superfamily/Winged helix DNA-binding domain"/>
    <property type="match status" value="1"/>
</dbReference>
<dbReference type="SUPFAM" id="SSF88946">
    <property type="entry name" value="Sigma2 domain of RNA polymerase sigma factors"/>
    <property type="match status" value="1"/>
</dbReference>
<dbReference type="InterPro" id="IPR036388">
    <property type="entry name" value="WH-like_DNA-bd_sf"/>
</dbReference>
<evidence type="ECO:0000256" key="5">
    <source>
        <dbReference type="ARBA" id="ARBA00023163"/>
    </source>
</evidence>
<dbReference type="Gene3D" id="1.10.1740.10">
    <property type="match status" value="1"/>
</dbReference>
<dbReference type="AlphaFoldDB" id="A0A225DFL4"/>
<dbReference type="PANTHER" id="PTHR43133">
    <property type="entry name" value="RNA POLYMERASE ECF-TYPE SIGMA FACTO"/>
    <property type="match status" value="1"/>
</dbReference>
<proteinExistence type="inferred from homology"/>
<dbReference type="Proteomes" id="UP000214646">
    <property type="component" value="Unassembled WGS sequence"/>
</dbReference>
<dbReference type="InterPro" id="IPR039425">
    <property type="entry name" value="RNA_pol_sigma-70-like"/>
</dbReference>
<dbReference type="GO" id="GO:0003677">
    <property type="term" value="F:DNA binding"/>
    <property type="evidence" value="ECO:0007669"/>
    <property type="project" value="UniProtKB-KW"/>
</dbReference>
<organism evidence="8 9">
    <name type="scientific">Fimbriiglobus ruber</name>
    <dbReference type="NCBI Taxonomy" id="1908690"/>
    <lineage>
        <taxon>Bacteria</taxon>
        <taxon>Pseudomonadati</taxon>
        <taxon>Planctomycetota</taxon>
        <taxon>Planctomycetia</taxon>
        <taxon>Gemmatales</taxon>
        <taxon>Gemmataceae</taxon>
        <taxon>Fimbriiglobus</taxon>
    </lineage>
</organism>